<dbReference type="PROSITE" id="PS50231">
    <property type="entry name" value="RICIN_B_LECTIN"/>
    <property type="match status" value="2"/>
</dbReference>
<accession>A0A0G4FZ43</accession>
<evidence type="ECO:0000256" key="17">
    <source>
        <dbReference type="ARBA" id="ARBA00044259"/>
    </source>
</evidence>
<dbReference type="PANTHER" id="PTHR11675">
    <property type="entry name" value="N-ACETYLGALACTOSAMINYLTRANSFERASE"/>
    <property type="match status" value="1"/>
</dbReference>
<evidence type="ECO:0000256" key="13">
    <source>
        <dbReference type="ARBA" id="ARBA00023136"/>
    </source>
</evidence>
<dbReference type="SUPFAM" id="SSF50370">
    <property type="entry name" value="Ricin B-like lectins"/>
    <property type="match status" value="2"/>
</dbReference>
<evidence type="ECO:0000256" key="12">
    <source>
        <dbReference type="ARBA" id="ARBA00023034"/>
    </source>
</evidence>
<gene>
    <name evidence="21" type="ORF">Cvel_3912</name>
</gene>
<dbReference type="InterPro" id="IPR000772">
    <property type="entry name" value="Ricin_B_lectin"/>
</dbReference>
<keyword evidence="9" id="KW-0430">Lectin</keyword>
<proteinExistence type="inferred from homology"/>
<sequence length="1488" mass="163710">MQFTRGRGRGRSWGSLRVCAVVCGCVWLSTTVILGVYLHTHLGQFQNQQQQQQSRAGSPVHRLHSPGFSFNSEKVVPPSEDAAAAAVSRGDGDPISAQSSWTHVRWLDSWLNRAAFASSQSTVAVFVNPDKDAAQRRPKAQNKKQRKDTEDDSNVKKSLGLLLQSHAAGEASWLGADDYMGIPWHHLGLDVHVGGDRWRMHGELGLDRNGGRVWTQKAAPPPDLDMTAELKAGQGFNLRLSDSLPLDRNATDFRDPVCLKSQRFDISSLAPLSASIVMTFFNEPLSTLLRSVHSVLNRTPPPLLKEILLVDDCSDAEGIYPQLSEAVAVLPKTKIVRLGERRGLMGARLEGAVRAEGRVVVVLDSHIETQPGWLEPLLEIIRQDRKNVAMPVIDSIEAETFRFSATSGIGCQLDFKWTIVELSRLQGHVERADPIPSAVMAGGLFAVDREWFFELGGYDKEMRFWGAENVEFSFRLWMCGGRLLCAPCSRVFHVFRKGGLGYTVPQDDLWRNRLRAAVGWMDEYAEIPLTIQPRSDLDLGRFDEIIDLRRRLQCHSFGWYLSEVASLNFIRSMEDVPFVGPIRSVHSGRCLDSMGHTQEGPAARIGVFPCHGQGGTQAWFLTRQGTLRPSGNDALCVEAPDRLRSCDGLLKTVPPSVPSVSSPVWSLEGKQLVWGVRGEGKEKEGGDSSPKEKTSVRCLALQVAGSKAEQPQLALLPCDPSEATQQWDLDPFPPPKGKLKGAVGVAQNQKKAPPNLRRERDKGASKVVKGKDQKGRESPGNEKEKPPQDPPRLDGPQPGAPSTLSPVPPGYTRLRVPDEVLRASCGPSCETIGQGEKGEVVWGYFNASSEDLGISGDLQTQGARPGSFHGFLGALQTIGGWQPHKENLKDMVLNMSRELETGGGFNLRLSDALPLDRHVRDSRDAVCLEQRFDWSALSGLSASIVMTFFNEPLSTLLRSVHSVLNRTPPPLLKEIVLVDDCSDAEGIYPQLSEAVEALPKTKIVRLGERRGLMGARLEGAVRAEGRVVVVLDSHIETQPGWLEPLLEIIRQDRKNVAMPIIDTLKAEDFSFDSTGGIGCRLDFRWSIVEQASLTAPVTRPDPIASPVMAGGLFAVERDWFFELGGYDKEMRFWGAENVEFSFRLWMCGGRLLCAPCSRVFHVFRKGGLGYTVPQEALHRNKRRTAAGWMDEFAPVAQAFITGPPVPDIGPLDEIRELRSRLQCHPFSWYLREVATDNPIRSLSEILFLGEVRSLGLPGQCLDSLGNKEAGKKGGLFGCHGQRGTQGLLLSTLTNQLMLLMNERVCWDAPDRLRDCKEMTRSRLHVAFLPLSLENWGENDSLLPPLMPGYERGRLEWREVEDREIDGKKGASLCLTTRKDAEGQGHLEAQPCSEGLSGDLSQIWDAQKFVPPPSSESPSSFHSPLGVSALPRLPPFVEAPGDGIGKEGGSLQYEEGQRGEEGQENIPLVSAAGGEKSAEGGEKGGQAFR</sequence>
<feature type="domain" description="Ricin B lectin" evidence="20">
    <location>
        <begin position="1249"/>
        <end position="1406"/>
    </location>
</feature>
<evidence type="ECO:0000259" key="20">
    <source>
        <dbReference type="SMART" id="SM00458"/>
    </source>
</evidence>
<dbReference type="VEuPathDB" id="CryptoDB:Cvel_3912"/>
<keyword evidence="12" id="KW-0333">Golgi apparatus</keyword>
<feature type="transmembrane region" description="Helical" evidence="19">
    <location>
        <begin position="12"/>
        <end position="38"/>
    </location>
</feature>
<name>A0A0G4FZ43_9ALVE</name>
<evidence type="ECO:0000256" key="16">
    <source>
        <dbReference type="ARBA" id="ARBA00044237"/>
    </source>
</evidence>
<comment type="subcellular location">
    <subcellularLocation>
        <location evidence="2">Golgi apparatus membrane</location>
        <topology evidence="2">Single-pass type II membrane protein</topology>
    </subcellularLocation>
</comment>
<evidence type="ECO:0000256" key="8">
    <source>
        <dbReference type="ARBA" id="ARBA00022723"/>
    </source>
</evidence>
<evidence type="ECO:0000256" key="15">
    <source>
        <dbReference type="ARBA" id="ARBA00023211"/>
    </source>
</evidence>
<dbReference type="GO" id="GO:0030246">
    <property type="term" value="F:carbohydrate binding"/>
    <property type="evidence" value="ECO:0007669"/>
    <property type="project" value="UniProtKB-KW"/>
</dbReference>
<evidence type="ECO:0000256" key="2">
    <source>
        <dbReference type="ARBA" id="ARBA00004323"/>
    </source>
</evidence>
<evidence type="ECO:0000256" key="5">
    <source>
        <dbReference type="ARBA" id="ARBA00022676"/>
    </source>
</evidence>
<keyword evidence="14" id="KW-1015">Disulfide bond</keyword>
<dbReference type="SUPFAM" id="SSF53448">
    <property type="entry name" value="Nucleotide-diphospho-sugar transferases"/>
    <property type="match status" value="2"/>
</dbReference>
<evidence type="ECO:0000256" key="18">
    <source>
        <dbReference type="SAM" id="MobiDB-lite"/>
    </source>
</evidence>
<dbReference type="InterPro" id="IPR035992">
    <property type="entry name" value="Ricin_B-like_lectins"/>
</dbReference>
<dbReference type="EMBL" id="CDMZ01000739">
    <property type="protein sequence ID" value="CEM20494.1"/>
    <property type="molecule type" value="Genomic_DNA"/>
</dbReference>
<evidence type="ECO:0000256" key="7">
    <source>
        <dbReference type="ARBA" id="ARBA00022692"/>
    </source>
</evidence>
<dbReference type="Pfam" id="PF00652">
    <property type="entry name" value="Ricin_B_lectin"/>
    <property type="match status" value="1"/>
</dbReference>
<evidence type="ECO:0000256" key="10">
    <source>
        <dbReference type="ARBA" id="ARBA00022968"/>
    </source>
</evidence>
<evidence type="ECO:0000256" key="14">
    <source>
        <dbReference type="ARBA" id="ARBA00023157"/>
    </source>
</evidence>
<keyword evidence="6" id="KW-0808">Transferase</keyword>
<dbReference type="GO" id="GO:0006493">
    <property type="term" value="P:protein O-linked glycosylation"/>
    <property type="evidence" value="ECO:0007669"/>
    <property type="project" value="TreeGrafter"/>
</dbReference>
<evidence type="ECO:0000256" key="3">
    <source>
        <dbReference type="ARBA" id="ARBA00004922"/>
    </source>
</evidence>
<feature type="compositionally biased region" description="Basic residues" evidence="18">
    <location>
        <begin position="136"/>
        <end position="146"/>
    </location>
</feature>
<dbReference type="InterPro" id="IPR001173">
    <property type="entry name" value="Glyco_trans_2-like"/>
</dbReference>
<evidence type="ECO:0000256" key="4">
    <source>
        <dbReference type="ARBA" id="ARBA00005680"/>
    </source>
</evidence>
<feature type="compositionally biased region" description="Basic and acidic residues" evidence="18">
    <location>
        <begin position="756"/>
        <end position="787"/>
    </location>
</feature>
<dbReference type="InterPro" id="IPR029044">
    <property type="entry name" value="Nucleotide-diphossugar_trans"/>
</dbReference>
<evidence type="ECO:0000313" key="21">
    <source>
        <dbReference type="EMBL" id="CEM20494.1"/>
    </source>
</evidence>
<evidence type="ECO:0000256" key="19">
    <source>
        <dbReference type="SAM" id="Phobius"/>
    </source>
</evidence>
<evidence type="ECO:0000256" key="6">
    <source>
        <dbReference type="ARBA" id="ARBA00022679"/>
    </source>
</evidence>
<evidence type="ECO:0000256" key="1">
    <source>
        <dbReference type="ARBA" id="ARBA00001936"/>
    </source>
</evidence>
<reference evidence="21" key="1">
    <citation type="submission" date="2014-11" db="EMBL/GenBank/DDBJ databases">
        <authorList>
            <person name="Otto D Thomas"/>
            <person name="Naeem Raeece"/>
        </authorList>
    </citation>
    <scope>NUCLEOTIDE SEQUENCE</scope>
</reference>
<dbReference type="SMART" id="SM00458">
    <property type="entry name" value="RICIN"/>
    <property type="match status" value="2"/>
</dbReference>
<keyword evidence="5" id="KW-0328">Glycosyltransferase</keyword>
<feature type="region of interest" description="Disordered" evidence="18">
    <location>
        <begin position="724"/>
        <end position="813"/>
    </location>
</feature>
<keyword evidence="13 19" id="KW-0472">Membrane</keyword>
<dbReference type="GO" id="GO:0046872">
    <property type="term" value="F:metal ion binding"/>
    <property type="evidence" value="ECO:0007669"/>
    <property type="project" value="UniProtKB-KW"/>
</dbReference>
<evidence type="ECO:0000256" key="11">
    <source>
        <dbReference type="ARBA" id="ARBA00022989"/>
    </source>
</evidence>
<dbReference type="InterPro" id="IPR045885">
    <property type="entry name" value="GalNAc-T"/>
</dbReference>
<evidence type="ECO:0000256" key="9">
    <source>
        <dbReference type="ARBA" id="ARBA00022734"/>
    </source>
</evidence>
<keyword evidence="15" id="KW-0464">Manganese</keyword>
<protein>
    <recommendedName>
        <fullName evidence="17">Protein-UDP acetylgalactosaminyltransferase 7</fullName>
    </recommendedName>
    <alternativeName>
        <fullName evidence="16">UDP-GalNAc:polypeptide N-acetylgalactosaminyltransferase 7</fullName>
    </alternativeName>
</protein>
<keyword evidence="10" id="KW-0735">Signal-anchor</keyword>
<dbReference type="CDD" id="cd02510">
    <property type="entry name" value="pp-GalNAc-T"/>
    <property type="match status" value="2"/>
</dbReference>
<comment type="similarity">
    <text evidence="4">Belongs to the glycosyltransferase 2 family. GalNAc-T subfamily.</text>
</comment>
<feature type="region of interest" description="Disordered" evidence="18">
    <location>
        <begin position="1431"/>
        <end position="1488"/>
    </location>
</feature>
<comment type="cofactor">
    <cofactor evidence="1">
        <name>Mn(2+)</name>
        <dbReference type="ChEBI" id="CHEBI:29035"/>
    </cofactor>
</comment>
<dbReference type="Gene3D" id="3.90.550.10">
    <property type="entry name" value="Spore Coat Polysaccharide Biosynthesis Protein SpsA, Chain A"/>
    <property type="match status" value="2"/>
</dbReference>
<keyword evidence="7 19" id="KW-0812">Transmembrane</keyword>
<dbReference type="Gene3D" id="2.80.10.50">
    <property type="match status" value="2"/>
</dbReference>
<feature type="domain" description="Ricin B lectin" evidence="20">
    <location>
        <begin position="576"/>
        <end position="730"/>
    </location>
</feature>
<organism evidence="21">
    <name type="scientific">Chromera velia CCMP2878</name>
    <dbReference type="NCBI Taxonomy" id="1169474"/>
    <lineage>
        <taxon>Eukaryota</taxon>
        <taxon>Sar</taxon>
        <taxon>Alveolata</taxon>
        <taxon>Colpodellida</taxon>
        <taxon>Chromeraceae</taxon>
        <taxon>Chromera</taxon>
    </lineage>
</organism>
<keyword evidence="11 19" id="KW-1133">Transmembrane helix</keyword>
<keyword evidence="8" id="KW-0479">Metal-binding</keyword>
<feature type="region of interest" description="Disordered" evidence="18">
    <location>
        <begin position="49"/>
        <end position="93"/>
    </location>
</feature>
<feature type="region of interest" description="Disordered" evidence="18">
    <location>
        <begin position="128"/>
        <end position="155"/>
    </location>
</feature>
<comment type="pathway">
    <text evidence="3">Protein modification; protein glycosylation.</text>
</comment>
<dbReference type="GO" id="GO:0000139">
    <property type="term" value="C:Golgi membrane"/>
    <property type="evidence" value="ECO:0007669"/>
    <property type="project" value="UniProtKB-SubCell"/>
</dbReference>
<dbReference type="Pfam" id="PF00535">
    <property type="entry name" value="Glycos_transf_2"/>
    <property type="match status" value="2"/>
</dbReference>
<dbReference type="GO" id="GO:0004653">
    <property type="term" value="F:polypeptide N-acetylgalactosaminyltransferase activity"/>
    <property type="evidence" value="ECO:0007669"/>
    <property type="project" value="TreeGrafter"/>
</dbReference>
<dbReference type="PANTHER" id="PTHR11675:SF68">
    <property type="entry name" value="N-ACETYLGALACTOSAMINYLTRANSFERASE 7"/>
    <property type="match status" value="1"/>
</dbReference>